<dbReference type="RefSeq" id="WP_077026746.1">
    <property type="nucleotide sequence ID" value="NZ_CP017641.1"/>
</dbReference>
<keyword evidence="2" id="KW-1185">Reference proteome</keyword>
<sequence>MNPADDMFPLTLSDFEHYAFRDDSADHPMVIVLRTSFEGQLNESAFRQALDITLLDNPLLRAVVDESGWRSEWRLLKNHKPTLTAISYDSEAPPLHCPLQRIDLRNEAGVTFQLRLCADRGVLITHFHHACVDGIGAIRFIGDVFAHYGQLTASSADERPRVRRPNPQRLLSRGTKAMAGDQRKPRAPIGHTLLETCRLFLRKSYCLVRCGESSAPPGKQETNNIIATRVLPRSVLKQLRELAASNGATVNDLCMMVFLQKTAMWSSNSPGAKRRDLFRILMPVSMRTPDHDDISAANVVSYVFHSFRRHEILSSESLLEAIRNKSQQMLNRNEAAAMLHGFALTRWIPGLFRLSQIAQPNFATAVMTNVGEVRRIFENRFPLIHGRAIAGNVVIQRIDGVAPVRSNTNMTMAFGTYGGELIMHLNRNTHLFSSADADELLQNISDGLSALAGSNDSRRTIETVAVGPHSIAQGTR</sequence>
<evidence type="ECO:0000313" key="2">
    <source>
        <dbReference type="Proteomes" id="UP000187735"/>
    </source>
</evidence>
<dbReference type="InterPro" id="IPR023213">
    <property type="entry name" value="CAT-like_dom_sf"/>
</dbReference>
<dbReference type="STRING" id="1891926.Fuma_05261"/>
<name>A0A1P8WNG4_9PLAN</name>
<accession>A0A1P8WNG4</accession>
<proteinExistence type="predicted"/>
<dbReference type="KEGG" id="fmr:Fuma_05261"/>
<reference evidence="1 2" key="1">
    <citation type="journal article" date="2016" name="Front. Microbiol.">
        <title>Fuerstia marisgermanicae gen. nov., sp. nov., an Unusual Member of the Phylum Planctomycetes from the German Wadden Sea.</title>
        <authorList>
            <person name="Kohn T."/>
            <person name="Heuer A."/>
            <person name="Jogler M."/>
            <person name="Vollmers J."/>
            <person name="Boedeker C."/>
            <person name="Bunk B."/>
            <person name="Rast P."/>
            <person name="Borchert D."/>
            <person name="Glockner I."/>
            <person name="Freese H.M."/>
            <person name="Klenk H.P."/>
            <person name="Overmann J."/>
            <person name="Kaster A.K."/>
            <person name="Rohde M."/>
            <person name="Wiegand S."/>
            <person name="Jogler C."/>
        </authorList>
    </citation>
    <scope>NUCLEOTIDE SEQUENCE [LARGE SCALE GENOMIC DNA]</scope>
    <source>
        <strain evidence="1 2">NH11</strain>
    </source>
</reference>
<dbReference type="Gene3D" id="3.30.559.10">
    <property type="entry name" value="Chloramphenicol acetyltransferase-like domain"/>
    <property type="match status" value="1"/>
</dbReference>
<dbReference type="SUPFAM" id="SSF52777">
    <property type="entry name" value="CoA-dependent acyltransferases"/>
    <property type="match status" value="2"/>
</dbReference>
<gene>
    <name evidence="1" type="ORF">Fuma_05261</name>
</gene>
<keyword evidence="1" id="KW-0012">Acyltransferase</keyword>
<dbReference type="Gene3D" id="3.30.559.30">
    <property type="entry name" value="Nonribosomal peptide synthetase, condensation domain"/>
    <property type="match status" value="1"/>
</dbReference>
<dbReference type="EMBL" id="CP017641">
    <property type="protein sequence ID" value="APZ95602.1"/>
    <property type="molecule type" value="Genomic_DNA"/>
</dbReference>
<dbReference type="AlphaFoldDB" id="A0A1P8WNG4"/>
<dbReference type="OrthoDB" id="232867at2"/>
<protein>
    <submittedName>
        <fullName evidence="1">Acyltransferase</fullName>
    </submittedName>
</protein>
<dbReference type="GO" id="GO:0016746">
    <property type="term" value="F:acyltransferase activity"/>
    <property type="evidence" value="ECO:0007669"/>
    <property type="project" value="UniProtKB-KW"/>
</dbReference>
<organism evidence="1 2">
    <name type="scientific">Fuerstiella marisgermanici</name>
    <dbReference type="NCBI Taxonomy" id="1891926"/>
    <lineage>
        <taxon>Bacteria</taxon>
        <taxon>Pseudomonadati</taxon>
        <taxon>Planctomycetota</taxon>
        <taxon>Planctomycetia</taxon>
        <taxon>Planctomycetales</taxon>
        <taxon>Planctomycetaceae</taxon>
        <taxon>Fuerstiella</taxon>
    </lineage>
</organism>
<keyword evidence="1" id="KW-0808">Transferase</keyword>
<evidence type="ECO:0000313" key="1">
    <source>
        <dbReference type="EMBL" id="APZ95602.1"/>
    </source>
</evidence>
<dbReference type="Proteomes" id="UP000187735">
    <property type="component" value="Chromosome"/>
</dbReference>